<dbReference type="GO" id="GO:0003677">
    <property type="term" value="F:DNA binding"/>
    <property type="evidence" value="ECO:0007669"/>
    <property type="project" value="UniProtKB-KW"/>
</dbReference>
<sequence length="430" mass="48505">MPSQNLTQVFVDRSNLCPKGKKKVDYFDLKVTGLLLKVLYSGQKTWYLRYATDHGRMREKKLALASVLSLAEARELARGHLSDIAKGNDPFDRKAAMKAIPTLSVFINETYMPYIRSHKRSWETDQILLRAHVLPHWGHLHLDEITQQRAIKLFADHRLTHKPASTNRVYDMLNTVFHLAIRWETGLTANPLKNVRRYKENNKRERYLTEGEAKQLFEALETTKAPQLRAIVTMLLLTGARLSEVLNAQWKDFDTVAKVWTIEFNKSGKTRYVPLSDSAIQLIENMPRIEGCPYSFANPQTKEPYTSIHYAWDTVRKRAGLADLRIHDLRHSFASFLVNGGRSIYEVQKILGHTQIRTTQRYAHLSQETLLEAASTAMNSVPALASLPINASGARPTRPPRPALIGHSPTPLASSEGLTGDSSASGNGAD</sequence>
<dbReference type="InterPro" id="IPR002104">
    <property type="entry name" value="Integrase_catalytic"/>
</dbReference>
<dbReference type="InterPro" id="IPR025166">
    <property type="entry name" value="Integrase_DNA_bind_dom"/>
</dbReference>
<dbReference type="InterPro" id="IPR038488">
    <property type="entry name" value="Integrase_DNA-bd_sf"/>
</dbReference>
<comment type="similarity">
    <text evidence="1">Belongs to the 'phage' integrase family.</text>
</comment>
<dbReference type="Pfam" id="PF13356">
    <property type="entry name" value="Arm-DNA-bind_3"/>
    <property type="match status" value="1"/>
</dbReference>
<dbReference type="PROSITE" id="PS51898">
    <property type="entry name" value="TYR_RECOMBINASE"/>
    <property type="match status" value="1"/>
</dbReference>
<evidence type="ECO:0000313" key="7">
    <source>
        <dbReference type="EMBL" id="BCB70778.1"/>
    </source>
</evidence>
<evidence type="ECO:0000256" key="1">
    <source>
        <dbReference type="ARBA" id="ARBA00008857"/>
    </source>
</evidence>
<feature type="region of interest" description="Disordered" evidence="5">
    <location>
        <begin position="389"/>
        <end position="430"/>
    </location>
</feature>
<name>A0A6F8X9L2_9GAMM</name>
<dbReference type="EMBL" id="AP022869">
    <property type="protein sequence ID" value="BCB70778.1"/>
    <property type="molecule type" value="Genomic_DNA"/>
</dbReference>
<dbReference type="CDD" id="cd00796">
    <property type="entry name" value="INT_Rci_Hp1_C"/>
    <property type="match status" value="1"/>
</dbReference>
<dbReference type="InterPro" id="IPR010998">
    <property type="entry name" value="Integrase_recombinase_N"/>
</dbReference>
<evidence type="ECO:0000256" key="5">
    <source>
        <dbReference type="SAM" id="MobiDB-lite"/>
    </source>
</evidence>
<dbReference type="Gene3D" id="1.10.150.130">
    <property type="match status" value="1"/>
</dbReference>
<reference evidence="7 8" key="1">
    <citation type="submission" date="2020-03" db="EMBL/GenBank/DDBJ databases">
        <title>Complete Genome Sequence of Halomonas meridiana strain Eplume2, isolated from hydrothermal-plume in the north east Pacific Ocean.</title>
        <authorList>
            <person name="Kurihara Y."/>
            <person name="Kawai S."/>
            <person name="Sakai A."/>
            <person name="Galipon J."/>
            <person name="Arakawa K."/>
        </authorList>
    </citation>
    <scope>NUCLEOTIDE SEQUENCE [LARGE SCALE GENOMIC DNA]</scope>
    <source>
        <strain evidence="7 8">Eplume2</strain>
    </source>
</reference>
<dbReference type="Pfam" id="PF00589">
    <property type="entry name" value="Phage_integrase"/>
    <property type="match status" value="1"/>
</dbReference>
<organism evidence="7 8">
    <name type="scientific">Vreelandella aquamarina</name>
    <dbReference type="NCBI Taxonomy" id="77097"/>
    <lineage>
        <taxon>Bacteria</taxon>
        <taxon>Pseudomonadati</taxon>
        <taxon>Pseudomonadota</taxon>
        <taxon>Gammaproteobacteria</taxon>
        <taxon>Oceanospirillales</taxon>
        <taxon>Halomonadaceae</taxon>
        <taxon>Vreelandella</taxon>
    </lineage>
</organism>
<dbReference type="InterPro" id="IPR011010">
    <property type="entry name" value="DNA_brk_join_enz"/>
</dbReference>
<dbReference type="AlphaFoldDB" id="A0A6F8X9L2"/>
<dbReference type="SUPFAM" id="SSF56349">
    <property type="entry name" value="DNA breaking-rejoining enzymes"/>
    <property type="match status" value="1"/>
</dbReference>
<dbReference type="InterPro" id="IPR050808">
    <property type="entry name" value="Phage_Integrase"/>
</dbReference>
<keyword evidence="2" id="KW-0229">DNA integration</keyword>
<evidence type="ECO:0000256" key="4">
    <source>
        <dbReference type="ARBA" id="ARBA00023172"/>
    </source>
</evidence>
<evidence type="ECO:0000256" key="3">
    <source>
        <dbReference type="ARBA" id="ARBA00023125"/>
    </source>
</evidence>
<dbReference type="GO" id="GO:0015074">
    <property type="term" value="P:DNA integration"/>
    <property type="evidence" value="ECO:0007669"/>
    <property type="project" value="UniProtKB-KW"/>
</dbReference>
<gene>
    <name evidence="7" type="ORF">HMEPL2_11290</name>
</gene>
<dbReference type="GO" id="GO:0006310">
    <property type="term" value="P:DNA recombination"/>
    <property type="evidence" value="ECO:0007669"/>
    <property type="project" value="UniProtKB-KW"/>
</dbReference>
<keyword evidence="8" id="KW-1185">Reference proteome</keyword>
<dbReference type="InterPro" id="IPR013762">
    <property type="entry name" value="Integrase-like_cat_sf"/>
</dbReference>
<dbReference type="Proteomes" id="UP000501053">
    <property type="component" value="Chromosome"/>
</dbReference>
<dbReference type="PANTHER" id="PTHR30629:SF2">
    <property type="entry name" value="PROPHAGE INTEGRASE INTS-RELATED"/>
    <property type="match status" value="1"/>
</dbReference>
<keyword evidence="4" id="KW-0233">DNA recombination</keyword>
<feature type="domain" description="Tyr recombinase" evidence="6">
    <location>
        <begin position="203"/>
        <end position="375"/>
    </location>
</feature>
<accession>A0A6F8X9L2</accession>
<evidence type="ECO:0000256" key="2">
    <source>
        <dbReference type="ARBA" id="ARBA00022908"/>
    </source>
</evidence>
<evidence type="ECO:0000259" key="6">
    <source>
        <dbReference type="PROSITE" id="PS51898"/>
    </source>
</evidence>
<proteinExistence type="inferred from homology"/>
<evidence type="ECO:0000313" key="8">
    <source>
        <dbReference type="Proteomes" id="UP000501053"/>
    </source>
</evidence>
<feature type="compositionally biased region" description="Polar residues" evidence="5">
    <location>
        <begin position="411"/>
        <end position="430"/>
    </location>
</feature>
<protein>
    <submittedName>
        <fullName evidence="7">Integrase</fullName>
    </submittedName>
</protein>
<dbReference type="PANTHER" id="PTHR30629">
    <property type="entry name" value="PROPHAGE INTEGRASE"/>
    <property type="match status" value="1"/>
</dbReference>
<dbReference type="RefSeq" id="WP_172514676.1">
    <property type="nucleotide sequence ID" value="NZ_AP022869.1"/>
</dbReference>
<dbReference type="Gene3D" id="3.30.160.390">
    <property type="entry name" value="Integrase, DNA-binding domain"/>
    <property type="match status" value="1"/>
</dbReference>
<dbReference type="Gene3D" id="1.10.443.10">
    <property type="entry name" value="Intergrase catalytic core"/>
    <property type="match status" value="1"/>
</dbReference>
<keyword evidence="3" id="KW-0238">DNA-binding</keyword>